<evidence type="ECO:0000313" key="3">
    <source>
        <dbReference type="Proteomes" id="UP000449944"/>
    </source>
</evidence>
<evidence type="ECO:0008006" key="4">
    <source>
        <dbReference type="Google" id="ProtNLM"/>
    </source>
</evidence>
<name>A0AAW9V670_9GAMM</name>
<keyword evidence="1" id="KW-1133">Transmembrane helix</keyword>
<comment type="caution">
    <text evidence="2">The sequence shown here is derived from an EMBL/GenBank/DDBJ whole genome shotgun (WGS) entry which is preliminary data.</text>
</comment>
<evidence type="ECO:0000256" key="1">
    <source>
        <dbReference type="SAM" id="Phobius"/>
    </source>
</evidence>
<dbReference type="EMBL" id="WLUB01000005">
    <property type="protein sequence ID" value="MTC33150.1"/>
    <property type="molecule type" value="Genomic_DNA"/>
</dbReference>
<proteinExistence type="predicted"/>
<organism evidence="2 3">
    <name type="scientific">Providencia alcalifaciens</name>
    <dbReference type="NCBI Taxonomy" id="126385"/>
    <lineage>
        <taxon>Bacteria</taxon>
        <taxon>Pseudomonadati</taxon>
        <taxon>Pseudomonadota</taxon>
        <taxon>Gammaproteobacteria</taxon>
        <taxon>Enterobacterales</taxon>
        <taxon>Morganellaceae</taxon>
        <taxon>Providencia</taxon>
    </lineage>
</organism>
<keyword evidence="1" id="KW-0472">Membrane</keyword>
<evidence type="ECO:0000313" key="2">
    <source>
        <dbReference type="EMBL" id="MTC33150.1"/>
    </source>
</evidence>
<gene>
    <name evidence="2" type="ORF">GKR67_00695</name>
</gene>
<dbReference type="AlphaFoldDB" id="A0AAW9V670"/>
<feature type="transmembrane region" description="Helical" evidence="1">
    <location>
        <begin position="87"/>
        <end position="105"/>
    </location>
</feature>
<reference evidence="2 3" key="1">
    <citation type="submission" date="2019-10" db="EMBL/GenBank/DDBJ databases">
        <title>Comparative genomic analysis of Providencia.</title>
        <authorList>
            <person name="Yuan C."/>
            <person name="Wei Y."/>
            <person name="Yin Z."/>
        </authorList>
    </citation>
    <scope>NUCLEOTIDE SEQUENCE [LARGE SCALE GENOMIC DNA]</scope>
    <source>
        <strain evidence="3">wls1934</strain>
    </source>
</reference>
<feature type="transmembrane region" description="Helical" evidence="1">
    <location>
        <begin position="61"/>
        <end position="81"/>
    </location>
</feature>
<sequence>MQMRDFNNGGDINVNGNLNIGDHAQNEFKFYIHCSNEELITERPFRAGNIKIEQRKKIKRLIPFYAITILLAFTAAIWAMYHGKADLITILMGGVSAFLGYQSLISTIEPNAFQKEEQAAVNEINKILKQRRVE</sequence>
<dbReference type="Proteomes" id="UP000449944">
    <property type="component" value="Unassembled WGS sequence"/>
</dbReference>
<accession>A0AAW9V670</accession>
<protein>
    <recommendedName>
        <fullName evidence="4">SoxR reducing system RseC family protein</fullName>
    </recommendedName>
</protein>
<keyword evidence="1" id="KW-0812">Transmembrane</keyword>